<dbReference type="SUPFAM" id="SSF50129">
    <property type="entry name" value="GroES-like"/>
    <property type="match status" value="1"/>
</dbReference>
<comment type="caution">
    <text evidence="4">The sequence shown here is derived from an EMBL/GenBank/DDBJ whole genome shotgun (WGS) entry which is preliminary data.</text>
</comment>
<comment type="similarity">
    <text evidence="1">Belongs to the zinc-containing alcohol dehydrogenase family.</text>
</comment>
<dbReference type="PANTHER" id="PTHR45348">
    <property type="entry name" value="HYPOTHETICAL OXIDOREDUCTASE (EUROFUNG)"/>
    <property type="match status" value="1"/>
</dbReference>
<dbReference type="Gene3D" id="3.40.50.720">
    <property type="entry name" value="NAD(P)-binding Rossmann-like Domain"/>
    <property type="match status" value="1"/>
</dbReference>
<dbReference type="CDD" id="cd08249">
    <property type="entry name" value="enoyl_reductase_like"/>
    <property type="match status" value="1"/>
</dbReference>
<proteinExistence type="inferred from homology"/>
<organism evidence="4 5">
    <name type="scientific">Penicillium vulpinum</name>
    <dbReference type="NCBI Taxonomy" id="29845"/>
    <lineage>
        <taxon>Eukaryota</taxon>
        <taxon>Fungi</taxon>
        <taxon>Dikarya</taxon>
        <taxon>Ascomycota</taxon>
        <taxon>Pezizomycotina</taxon>
        <taxon>Eurotiomycetes</taxon>
        <taxon>Eurotiomycetidae</taxon>
        <taxon>Eurotiales</taxon>
        <taxon>Aspergillaceae</taxon>
        <taxon>Penicillium</taxon>
    </lineage>
</organism>
<dbReference type="Proteomes" id="UP000191518">
    <property type="component" value="Unassembled WGS sequence"/>
</dbReference>
<evidence type="ECO:0000259" key="3">
    <source>
        <dbReference type="SMART" id="SM00829"/>
    </source>
</evidence>
<dbReference type="InterPro" id="IPR036291">
    <property type="entry name" value="NAD(P)-bd_dom_sf"/>
</dbReference>
<dbReference type="EMBL" id="MDYP01000044">
    <property type="protein sequence ID" value="OQE01159.1"/>
    <property type="molecule type" value="Genomic_DNA"/>
</dbReference>
<evidence type="ECO:0000313" key="5">
    <source>
        <dbReference type="Proteomes" id="UP000191518"/>
    </source>
</evidence>
<dbReference type="InterPro" id="IPR013154">
    <property type="entry name" value="ADH-like_N"/>
</dbReference>
<keyword evidence="5" id="KW-1185">Reference proteome</keyword>
<dbReference type="SMART" id="SM00829">
    <property type="entry name" value="PKS_ER"/>
    <property type="match status" value="1"/>
</dbReference>
<dbReference type="SUPFAM" id="SSF51735">
    <property type="entry name" value="NAD(P)-binding Rossmann-fold domains"/>
    <property type="match status" value="1"/>
</dbReference>
<accession>A0A1V6RI78</accession>
<name>A0A1V6RI78_9EURO</name>
<dbReference type="Pfam" id="PF08240">
    <property type="entry name" value="ADH_N"/>
    <property type="match status" value="1"/>
</dbReference>
<reference evidence="5" key="1">
    <citation type="journal article" date="2017" name="Nat. Microbiol.">
        <title>Global analysis of biosynthetic gene clusters reveals vast potential of secondary metabolite production in Penicillium species.</title>
        <authorList>
            <person name="Nielsen J.C."/>
            <person name="Grijseels S."/>
            <person name="Prigent S."/>
            <person name="Ji B."/>
            <person name="Dainat J."/>
            <person name="Nielsen K.F."/>
            <person name="Frisvad J.C."/>
            <person name="Workman M."/>
            <person name="Nielsen J."/>
        </authorList>
    </citation>
    <scope>NUCLEOTIDE SEQUENCE [LARGE SCALE GENOMIC DNA]</scope>
    <source>
        <strain evidence="5">IBT 29486</strain>
    </source>
</reference>
<dbReference type="InterPro" id="IPR011032">
    <property type="entry name" value="GroES-like_sf"/>
</dbReference>
<dbReference type="PANTHER" id="PTHR45348:SF2">
    <property type="entry name" value="ZINC-TYPE ALCOHOL DEHYDROGENASE-LIKE PROTEIN C2E1P3.01"/>
    <property type="match status" value="1"/>
</dbReference>
<dbReference type="STRING" id="29845.A0A1V6RI78"/>
<dbReference type="OrthoDB" id="10257049at2759"/>
<evidence type="ECO:0000313" key="4">
    <source>
        <dbReference type="EMBL" id="OQE01159.1"/>
    </source>
</evidence>
<keyword evidence="2" id="KW-0560">Oxidoreductase</keyword>
<evidence type="ECO:0000256" key="1">
    <source>
        <dbReference type="ARBA" id="ARBA00008072"/>
    </source>
</evidence>
<dbReference type="InterPro" id="IPR047122">
    <property type="entry name" value="Trans-enoyl_RdTase-like"/>
</dbReference>
<protein>
    <recommendedName>
        <fullName evidence="3">Enoyl reductase (ER) domain-containing protein</fullName>
    </recommendedName>
</protein>
<dbReference type="Gene3D" id="3.90.180.10">
    <property type="entry name" value="Medium-chain alcohol dehydrogenases, catalytic domain"/>
    <property type="match status" value="1"/>
</dbReference>
<evidence type="ECO:0000256" key="2">
    <source>
        <dbReference type="ARBA" id="ARBA00023002"/>
    </source>
</evidence>
<dbReference type="InterPro" id="IPR020843">
    <property type="entry name" value="ER"/>
</dbReference>
<dbReference type="GO" id="GO:0016651">
    <property type="term" value="F:oxidoreductase activity, acting on NAD(P)H"/>
    <property type="evidence" value="ECO:0007669"/>
    <property type="project" value="InterPro"/>
</dbReference>
<feature type="domain" description="Enoyl reductase (ER)" evidence="3">
    <location>
        <begin position="66"/>
        <end position="419"/>
    </location>
</feature>
<dbReference type="AlphaFoldDB" id="A0A1V6RI78"/>
<sequence>MMTSTSPYPHSQLTQGLAPASPCSIACSWAPLPSRSETKDNTSCSISSRVVEYSVPTSQIALVLQGLRQPYTLTPAHPVPLVSHPDELMIKIHAIGLNPIDWKSVDYGFGIPCLPYIAGRDFAGVVVKASHGSAYAEGDMVLCASTDYRDQRKAAYQEYAVAQEHTVCKLPSHVPVTHGAALGVAYVAAALALGVCLSVRFPALTGNDLCDIMRSLPPDSFPADVRSECLESINEHERPCEGDWVAIWGGSSTSALFLSQIASLAGLKVILVVDVARHGARLAKSGCVLVDCHDPTRAVVTIRGITQGSLRFGIDTVGKETAAQLAQCLETSTEKRAHLVALAALPKAEVPGVVYHSVPMKIFHEVPEIGRCLMLWLGIALEKNLLSLPTVSTIPGGLGGINAALDQMRQGKVSGRRLVVPL</sequence>
<gene>
    <name evidence="4" type="ORF">PENVUL_c044G08239</name>
</gene>